<reference evidence="4 5" key="1">
    <citation type="submission" date="2020-10" db="EMBL/GenBank/DDBJ databases">
        <title>The Coptis chinensis genome and diversification of protoberbering-type alkaloids.</title>
        <authorList>
            <person name="Wang B."/>
            <person name="Shu S."/>
            <person name="Song C."/>
            <person name="Liu Y."/>
        </authorList>
    </citation>
    <scope>NUCLEOTIDE SEQUENCE [LARGE SCALE GENOMIC DNA]</scope>
    <source>
        <strain evidence="4">HL-2020</strain>
        <tissue evidence="4">Leaf</tissue>
    </source>
</reference>
<accession>A0A835IAT2</accession>
<dbReference type="AlphaFoldDB" id="A0A835IAT2"/>
<dbReference type="PANTHER" id="PTHR33018:SF37">
    <property type="entry name" value="TRANSPOSASE TNP1_EN_SPM-LIKE DOMAIN-CONTAINING PROTEIN"/>
    <property type="match status" value="1"/>
</dbReference>
<keyword evidence="5" id="KW-1185">Reference proteome</keyword>
<dbReference type="Proteomes" id="UP000631114">
    <property type="component" value="Unassembled WGS sequence"/>
</dbReference>
<comment type="caution">
    <text evidence="4">The sequence shown here is derived from an EMBL/GenBank/DDBJ whole genome shotgun (WGS) entry which is preliminary data.</text>
</comment>
<dbReference type="GO" id="GO:0004478">
    <property type="term" value="F:methionine adenosyltransferase activity"/>
    <property type="evidence" value="ECO:0007669"/>
    <property type="project" value="InterPro"/>
</dbReference>
<feature type="compositionally biased region" description="Polar residues" evidence="2">
    <location>
        <begin position="1"/>
        <end position="20"/>
    </location>
</feature>
<dbReference type="GO" id="GO:0006556">
    <property type="term" value="P:S-adenosylmethionine biosynthetic process"/>
    <property type="evidence" value="ECO:0007669"/>
    <property type="project" value="InterPro"/>
</dbReference>
<protein>
    <recommendedName>
        <fullName evidence="3">S-adenosylmethionine synthetase N-terminal domain-containing protein</fullName>
    </recommendedName>
</protein>
<evidence type="ECO:0000313" key="5">
    <source>
        <dbReference type="Proteomes" id="UP000631114"/>
    </source>
</evidence>
<dbReference type="InterPro" id="IPR004252">
    <property type="entry name" value="Probable_transposase_24"/>
</dbReference>
<feature type="domain" description="S-adenosylmethionine synthetase N-terminal" evidence="3">
    <location>
        <begin position="391"/>
        <end position="435"/>
    </location>
</feature>
<dbReference type="SUPFAM" id="SSF55973">
    <property type="entry name" value="S-adenosylmethionine synthetase"/>
    <property type="match status" value="1"/>
</dbReference>
<evidence type="ECO:0000256" key="2">
    <source>
        <dbReference type="SAM" id="MobiDB-lite"/>
    </source>
</evidence>
<organism evidence="4 5">
    <name type="scientific">Coptis chinensis</name>
    <dbReference type="NCBI Taxonomy" id="261450"/>
    <lineage>
        <taxon>Eukaryota</taxon>
        <taxon>Viridiplantae</taxon>
        <taxon>Streptophyta</taxon>
        <taxon>Embryophyta</taxon>
        <taxon>Tracheophyta</taxon>
        <taxon>Spermatophyta</taxon>
        <taxon>Magnoliopsida</taxon>
        <taxon>Ranunculales</taxon>
        <taxon>Ranunculaceae</taxon>
        <taxon>Coptidoideae</taxon>
        <taxon>Coptis</taxon>
    </lineage>
</organism>
<evidence type="ECO:0000313" key="4">
    <source>
        <dbReference type="EMBL" id="KAF9614046.1"/>
    </source>
</evidence>
<keyword evidence="1" id="KW-0479">Metal-binding</keyword>
<dbReference type="GO" id="GO:0046872">
    <property type="term" value="F:metal ion binding"/>
    <property type="evidence" value="ECO:0007669"/>
    <property type="project" value="UniProtKB-KW"/>
</dbReference>
<evidence type="ECO:0000256" key="1">
    <source>
        <dbReference type="ARBA" id="ARBA00022723"/>
    </source>
</evidence>
<feature type="compositionally biased region" description="Low complexity" evidence="2">
    <location>
        <begin position="442"/>
        <end position="456"/>
    </location>
</feature>
<dbReference type="Pfam" id="PF00438">
    <property type="entry name" value="S-AdoMet_synt_N"/>
    <property type="match status" value="1"/>
</dbReference>
<dbReference type="Gene3D" id="3.30.300.10">
    <property type="match status" value="1"/>
</dbReference>
<dbReference type="OrthoDB" id="5852090at2759"/>
<name>A0A835IAT2_9MAGN</name>
<feature type="region of interest" description="Disordered" evidence="2">
    <location>
        <begin position="434"/>
        <end position="456"/>
    </location>
</feature>
<dbReference type="InterPro" id="IPR022636">
    <property type="entry name" value="S-AdoMet_synthetase_sfam"/>
</dbReference>
<dbReference type="InterPro" id="IPR022628">
    <property type="entry name" value="S-AdoMet_synt_N"/>
</dbReference>
<proteinExistence type="predicted"/>
<evidence type="ECO:0000259" key="3">
    <source>
        <dbReference type="Pfam" id="PF00438"/>
    </source>
</evidence>
<sequence>MDSHYSTPSGSNSLDDSQLNEGMDDDAPISGSSVASKKRGPSIGIEEVEENVTEFGTRLGYIARRDIPICHSDWRNIDKELIKKVVSTLGRQFEFEYEKTIDTDYTWQKLNEAWRNYKHTLYEDFVQDEDPSLVKEVTPHNIPLEDWHQFVDYCNTDKFKAMSERNKKNREQQIMPSCLGRTSVAIARNELALGKGIPESEITRTESCMLIHKPKEMTPRRQELMNSIKSHVAEHPESQNDLAGDAVAKVVGRDSRGRFRGLGTGICKTVLRKGDSLMKKNDGLMMANSQFERRIEAMEVNMDARMLRQMEEVRAMFMSQRGTCTNNVTSPHSRASHQSPSALLNFDFLNLHEPDLSLNTVAFLLPHAFHLDSNFTPLALIVVSHCRIVGSVNEGHLDKLCDQISDVVLDACLEQDPDSKVACDLKREAGRAVASSAFGPDSTRSTDSTETTESTATESALLTSTLTVLTFSLSGFISSKKDRNEVVEAEVYRPIEAAFSSPQCRLSLRVRSTSPSFIMFGAAYGHFGRDEADFTWELGNVHYIGKNCELRGGWPLDIVARGVVQDVDPNTEYGERTLEEGNFKIFVQVVRDHNATLPFPHNGWVRTLGQVVQGGFIWPKELLVFASHSSSY</sequence>
<gene>
    <name evidence="4" type="ORF">IFM89_014846</name>
</gene>
<dbReference type="PANTHER" id="PTHR33018">
    <property type="entry name" value="OS10G0338966 PROTEIN-RELATED"/>
    <property type="match status" value="1"/>
</dbReference>
<dbReference type="EMBL" id="JADFTS010000003">
    <property type="protein sequence ID" value="KAF9614046.1"/>
    <property type="molecule type" value="Genomic_DNA"/>
</dbReference>
<feature type="region of interest" description="Disordered" evidence="2">
    <location>
        <begin position="1"/>
        <end position="42"/>
    </location>
</feature>
<dbReference type="Pfam" id="PF03004">
    <property type="entry name" value="Transposase_24"/>
    <property type="match status" value="1"/>
</dbReference>